<comment type="caution">
    <text evidence="3">The sequence shown here is derived from an EMBL/GenBank/DDBJ whole genome shotgun (WGS) entry which is preliminary data.</text>
</comment>
<dbReference type="InterPro" id="IPR001206">
    <property type="entry name" value="Diacylglycerol_kinase_cat_dom"/>
</dbReference>
<dbReference type="InterPro" id="IPR050187">
    <property type="entry name" value="Lipid_Phosphate_FormReg"/>
</dbReference>
<evidence type="ECO:0000259" key="2">
    <source>
        <dbReference type="PROSITE" id="PS50146"/>
    </source>
</evidence>
<dbReference type="GO" id="GO:0001727">
    <property type="term" value="F:lipid kinase activity"/>
    <property type="evidence" value="ECO:0007669"/>
    <property type="project" value="TreeGrafter"/>
</dbReference>
<keyword evidence="3" id="KW-0418">Kinase</keyword>
<evidence type="ECO:0000313" key="3">
    <source>
        <dbReference type="EMBL" id="KOS22257.1"/>
    </source>
</evidence>
<name>A0A0M8N394_ESCWE</name>
<evidence type="ECO:0000256" key="1">
    <source>
        <dbReference type="SAM" id="MobiDB-lite"/>
    </source>
</evidence>
<dbReference type="GO" id="GO:0016020">
    <property type="term" value="C:membrane"/>
    <property type="evidence" value="ECO:0007669"/>
    <property type="project" value="TreeGrafter"/>
</dbReference>
<dbReference type="Pfam" id="PF24321">
    <property type="entry name" value="DUF7493"/>
    <property type="match status" value="1"/>
</dbReference>
<dbReference type="Proteomes" id="UP000053831">
    <property type="component" value="Unassembled WGS sequence"/>
</dbReference>
<protein>
    <submittedName>
        <fullName evidence="3">Sphingoid long chain base kinase 5</fullName>
    </submittedName>
</protein>
<dbReference type="PANTHER" id="PTHR12358">
    <property type="entry name" value="SPHINGOSINE KINASE"/>
    <property type="match status" value="1"/>
</dbReference>
<dbReference type="Pfam" id="PF00781">
    <property type="entry name" value="DAGK_cat"/>
    <property type="match status" value="1"/>
</dbReference>
<accession>A0A0M8N394</accession>
<dbReference type="SMART" id="SM00046">
    <property type="entry name" value="DAGKc"/>
    <property type="match status" value="1"/>
</dbReference>
<dbReference type="STRING" id="150374.A0A0M8N394"/>
<feature type="domain" description="DAGKc" evidence="2">
    <location>
        <begin position="105"/>
        <end position="244"/>
    </location>
</feature>
<dbReference type="PROSITE" id="PS50146">
    <property type="entry name" value="DAGK"/>
    <property type="match status" value="1"/>
</dbReference>
<feature type="region of interest" description="Disordered" evidence="1">
    <location>
        <begin position="327"/>
        <end position="348"/>
    </location>
</feature>
<dbReference type="InterPro" id="IPR016064">
    <property type="entry name" value="NAD/diacylglycerol_kinase_sf"/>
</dbReference>
<dbReference type="GO" id="GO:0046512">
    <property type="term" value="P:sphingosine biosynthetic process"/>
    <property type="evidence" value="ECO:0007669"/>
    <property type="project" value="TreeGrafter"/>
</dbReference>
<dbReference type="GO" id="GO:0016773">
    <property type="term" value="F:phosphotransferase activity, alcohol group as acceptor"/>
    <property type="evidence" value="ECO:0007669"/>
    <property type="project" value="UniProtKB-ARBA"/>
</dbReference>
<sequence length="503" mass="55092">MTGDVPAVGMRLSLGGKRTLTIGETDLILYAKVTKQAIPLYNVLWAAVVEEKIIIDYAVHTSDTSCDTAQWAFTLPYLDDDQYEGSSLPKAFASALLATAYGDAKIKKSAYVLINPSSGPGGALHRWHTQVEPLFRAARMNLDVVTLSRGGEAADLVQEANLDKYDTIMACSGDGTPHEIFNGLARRPDAKKVLSRVAVSHIPCGSGNALALNLYGTNQAGAAALAIIKGVVMPLDLISITQGERRILSFLSQAVGIIAESDLATEHMRWMGGFRFEVGLALRVCRRRCYPCDIAFKLELDDKGKIRQEYKRHSDDPRLLKRGLQEQVDSDANDDQDGDTTGGLPKLKYGTVQDELPEGWKMISTDTIGNFYCGNMPYMTAGANFFPASRPYEGCMDLVTWDGDVSPLTAVGILLSVESGGFYDNPNVSYRKISAYRLIPRNQEDGYISIDGEKIPFEPFQAEIHRGLGRVISKRGIFEAEGPAGWDDDLEPEECDCRASCEH</sequence>
<proteinExistence type="predicted"/>
<dbReference type="GO" id="GO:0005737">
    <property type="term" value="C:cytoplasm"/>
    <property type="evidence" value="ECO:0007669"/>
    <property type="project" value="TreeGrafter"/>
</dbReference>
<dbReference type="OrthoDB" id="3853857at2759"/>
<dbReference type="InterPro" id="IPR017438">
    <property type="entry name" value="ATP-NAD_kinase_N"/>
</dbReference>
<dbReference type="Gene3D" id="3.40.50.10330">
    <property type="entry name" value="Probable inorganic polyphosphate/atp-NAD kinase, domain 1"/>
    <property type="match status" value="1"/>
</dbReference>
<keyword evidence="3" id="KW-0808">Transferase</keyword>
<dbReference type="SUPFAM" id="SSF111331">
    <property type="entry name" value="NAD kinase/diacylglycerol kinase-like"/>
    <property type="match status" value="1"/>
</dbReference>
<dbReference type="Gene3D" id="2.60.200.40">
    <property type="match status" value="1"/>
</dbReference>
<feature type="compositionally biased region" description="Acidic residues" evidence="1">
    <location>
        <begin position="328"/>
        <end position="338"/>
    </location>
</feature>
<evidence type="ECO:0000313" key="4">
    <source>
        <dbReference type="Proteomes" id="UP000053831"/>
    </source>
</evidence>
<organism evidence="3 4">
    <name type="scientific">Escovopsis weberi</name>
    <dbReference type="NCBI Taxonomy" id="150374"/>
    <lineage>
        <taxon>Eukaryota</taxon>
        <taxon>Fungi</taxon>
        <taxon>Dikarya</taxon>
        <taxon>Ascomycota</taxon>
        <taxon>Pezizomycotina</taxon>
        <taxon>Sordariomycetes</taxon>
        <taxon>Hypocreomycetidae</taxon>
        <taxon>Hypocreales</taxon>
        <taxon>Hypocreaceae</taxon>
        <taxon>Escovopsis</taxon>
    </lineage>
</organism>
<dbReference type="InterPro" id="IPR055916">
    <property type="entry name" value="DUF7493"/>
</dbReference>
<dbReference type="PANTHER" id="PTHR12358:SF31">
    <property type="entry name" value="ACYLGLYCEROL KINASE, MITOCHONDRIAL"/>
    <property type="match status" value="1"/>
</dbReference>
<reference evidence="3 4" key="1">
    <citation type="submission" date="2015-07" db="EMBL/GenBank/DDBJ databases">
        <title>The genome of the fungus Escovopsis weberi, a specialized disease agent of ant agriculture.</title>
        <authorList>
            <person name="de Man T.J."/>
            <person name="Stajich J.E."/>
            <person name="Kubicek C.P."/>
            <person name="Chenthamara K."/>
            <person name="Atanasova L."/>
            <person name="Druzhinina I.S."/>
            <person name="Birnbaum S."/>
            <person name="Barribeau S.M."/>
            <person name="Teiling C."/>
            <person name="Suen G."/>
            <person name="Currie C."/>
            <person name="Gerardo N.M."/>
        </authorList>
    </citation>
    <scope>NUCLEOTIDE SEQUENCE [LARGE SCALE GENOMIC DNA]</scope>
</reference>
<dbReference type="EMBL" id="LGSR01000006">
    <property type="protein sequence ID" value="KOS22257.1"/>
    <property type="molecule type" value="Genomic_DNA"/>
</dbReference>
<keyword evidence="4" id="KW-1185">Reference proteome</keyword>
<gene>
    <name evidence="3" type="ORF">ESCO_001981</name>
</gene>
<dbReference type="AlphaFoldDB" id="A0A0M8N394"/>